<name>A0A158PFF0_ANGCS</name>
<dbReference type="OrthoDB" id="5848031at2759"/>
<protein>
    <submittedName>
        <fullName evidence="3">Phospholipid scramblase</fullName>
    </submittedName>
</protein>
<reference evidence="1 2" key="2">
    <citation type="submission" date="2018-11" db="EMBL/GenBank/DDBJ databases">
        <authorList>
            <consortium name="Pathogen Informatics"/>
        </authorList>
    </citation>
    <scope>NUCLEOTIDE SEQUENCE [LARGE SCALE GENOMIC DNA]</scope>
    <source>
        <strain evidence="1 2">Costa Rica</strain>
    </source>
</reference>
<keyword evidence="2" id="KW-1185">Reference proteome</keyword>
<proteinExistence type="predicted"/>
<evidence type="ECO:0000313" key="1">
    <source>
        <dbReference type="EMBL" id="VDM54913.1"/>
    </source>
</evidence>
<dbReference type="EMBL" id="UYYA01000961">
    <property type="protein sequence ID" value="VDM54913.1"/>
    <property type="molecule type" value="Genomic_DNA"/>
</dbReference>
<dbReference type="WBParaSite" id="ACOC_0000332701-mRNA-1">
    <property type="protein sequence ID" value="ACOC_0000332701-mRNA-1"/>
    <property type="gene ID" value="ACOC_0000332701"/>
</dbReference>
<dbReference type="AlphaFoldDB" id="A0A158PFF0"/>
<evidence type="ECO:0000313" key="3">
    <source>
        <dbReference type="WBParaSite" id="ACOC_0000332701-mRNA-1"/>
    </source>
</evidence>
<evidence type="ECO:0000313" key="2">
    <source>
        <dbReference type="Proteomes" id="UP000267027"/>
    </source>
</evidence>
<organism evidence="3">
    <name type="scientific">Angiostrongylus costaricensis</name>
    <name type="common">Nematode worm</name>
    <dbReference type="NCBI Taxonomy" id="334426"/>
    <lineage>
        <taxon>Eukaryota</taxon>
        <taxon>Metazoa</taxon>
        <taxon>Ecdysozoa</taxon>
        <taxon>Nematoda</taxon>
        <taxon>Chromadorea</taxon>
        <taxon>Rhabditida</taxon>
        <taxon>Rhabditina</taxon>
        <taxon>Rhabditomorpha</taxon>
        <taxon>Strongyloidea</taxon>
        <taxon>Metastrongylidae</taxon>
        <taxon>Angiostrongylus</taxon>
    </lineage>
</organism>
<accession>A0A158PFF0</accession>
<sequence>MNDFQKNCDVDIELNELDIGMNRRSWTGLVDFLGLLGTEETEFNCIQKENQESDLATESKVNALCVGCTLRVRSWRINMNYPANSTRLGVIRVENAVISTQISKTNFRHIFFYGSNLIVVQQRRLETLTKFVLKVIFLGEDATRECDLQVNIVVPETMKFYYVHTHRASCLSLMNSFRFFCGLLDFWAQFSELQDQVAKSKRTVVIDEVRSKISLNINVKCPATVVLPLNQFSDDLVVLESDGFRLTNSFNRMGTIKDFFQKNFIDTDYGYAVRKPNAILGDGGIGSSFRI</sequence>
<reference evidence="3" key="1">
    <citation type="submission" date="2016-04" db="UniProtKB">
        <authorList>
            <consortium name="WormBaseParasite"/>
        </authorList>
    </citation>
    <scope>IDENTIFICATION</scope>
</reference>
<gene>
    <name evidence="1" type="ORF">ACOC_LOCUS3328</name>
</gene>
<dbReference type="Proteomes" id="UP000267027">
    <property type="component" value="Unassembled WGS sequence"/>
</dbReference>